<accession>A0ABW6AX03</accession>
<keyword evidence="3" id="KW-1185">Reference proteome</keyword>
<dbReference type="RefSeq" id="WP_377609785.1">
    <property type="nucleotide sequence ID" value="NZ_JBHUPA010000002.1"/>
</dbReference>
<gene>
    <name evidence="2" type="ORF">ACFS6J_07295</name>
</gene>
<sequence>MKEKTTAGNVQKNDRNQATEVSVVNKTETGISIVDLNGQLPDLTTADTFPFDLMADYWTPETPGESKRVFFDKIDTRKVLDQETQEAIDLECAFFIEVTDGNARTISNGSKRLVGALEAYGIQKGTPLLITYMGKKKNRTNSRQSDNWSIKPLKINI</sequence>
<name>A0ABW6AX03_9SPHI</name>
<dbReference type="Proteomes" id="UP001597560">
    <property type="component" value="Unassembled WGS sequence"/>
</dbReference>
<protein>
    <recommendedName>
        <fullName evidence="4">ParB/Sulfiredoxin domain-containing protein</fullName>
    </recommendedName>
</protein>
<feature type="compositionally biased region" description="Polar residues" evidence="1">
    <location>
        <begin position="1"/>
        <end position="11"/>
    </location>
</feature>
<dbReference type="EMBL" id="JBHUPA010000002">
    <property type="protein sequence ID" value="MFD2961582.1"/>
    <property type="molecule type" value="Genomic_DNA"/>
</dbReference>
<evidence type="ECO:0000256" key="1">
    <source>
        <dbReference type="SAM" id="MobiDB-lite"/>
    </source>
</evidence>
<evidence type="ECO:0000313" key="2">
    <source>
        <dbReference type="EMBL" id="MFD2961582.1"/>
    </source>
</evidence>
<comment type="caution">
    <text evidence="2">The sequence shown here is derived from an EMBL/GenBank/DDBJ whole genome shotgun (WGS) entry which is preliminary data.</text>
</comment>
<evidence type="ECO:0000313" key="3">
    <source>
        <dbReference type="Proteomes" id="UP001597560"/>
    </source>
</evidence>
<feature type="region of interest" description="Disordered" evidence="1">
    <location>
        <begin position="1"/>
        <end position="20"/>
    </location>
</feature>
<proteinExistence type="predicted"/>
<reference evidence="3" key="1">
    <citation type="journal article" date="2019" name="Int. J. Syst. Evol. Microbiol.">
        <title>The Global Catalogue of Microorganisms (GCM) 10K type strain sequencing project: providing services to taxonomists for standard genome sequencing and annotation.</title>
        <authorList>
            <consortium name="The Broad Institute Genomics Platform"/>
            <consortium name="The Broad Institute Genome Sequencing Center for Infectious Disease"/>
            <person name="Wu L."/>
            <person name="Ma J."/>
        </authorList>
    </citation>
    <scope>NUCLEOTIDE SEQUENCE [LARGE SCALE GENOMIC DNA]</scope>
    <source>
        <strain evidence="3">KCTC 23098</strain>
    </source>
</reference>
<organism evidence="2 3">
    <name type="scientific">Olivibacter jilunii</name>
    <dbReference type="NCBI Taxonomy" id="985016"/>
    <lineage>
        <taxon>Bacteria</taxon>
        <taxon>Pseudomonadati</taxon>
        <taxon>Bacteroidota</taxon>
        <taxon>Sphingobacteriia</taxon>
        <taxon>Sphingobacteriales</taxon>
        <taxon>Sphingobacteriaceae</taxon>
        <taxon>Olivibacter</taxon>
    </lineage>
</organism>
<evidence type="ECO:0008006" key="4">
    <source>
        <dbReference type="Google" id="ProtNLM"/>
    </source>
</evidence>